<reference evidence="2 3" key="1">
    <citation type="journal article" date="2018" name="Nat. Ecol. Evol.">
        <title>Shark genomes provide insights into elasmobranch evolution and the origin of vertebrates.</title>
        <authorList>
            <person name="Hara Y"/>
            <person name="Yamaguchi K"/>
            <person name="Onimaru K"/>
            <person name="Kadota M"/>
            <person name="Koyanagi M"/>
            <person name="Keeley SD"/>
            <person name="Tatsumi K"/>
            <person name="Tanaka K"/>
            <person name="Motone F"/>
            <person name="Kageyama Y"/>
            <person name="Nozu R"/>
            <person name="Adachi N"/>
            <person name="Nishimura O"/>
            <person name="Nakagawa R"/>
            <person name="Tanegashima C"/>
            <person name="Kiyatake I"/>
            <person name="Matsumoto R"/>
            <person name="Murakumo K"/>
            <person name="Nishida K"/>
            <person name="Terakita A"/>
            <person name="Kuratani S"/>
            <person name="Sato K"/>
            <person name="Hyodo S Kuraku.S."/>
        </authorList>
    </citation>
    <scope>NUCLEOTIDE SEQUENCE [LARGE SCALE GENOMIC DNA]</scope>
</reference>
<feature type="compositionally biased region" description="Pro residues" evidence="1">
    <location>
        <begin position="46"/>
        <end position="55"/>
    </location>
</feature>
<feature type="region of interest" description="Disordered" evidence="1">
    <location>
        <begin position="33"/>
        <end position="109"/>
    </location>
</feature>
<protein>
    <submittedName>
        <fullName evidence="2">Uncharacterized protein</fullName>
    </submittedName>
</protein>
<feature type="compositionally biased region" description="Pro residues" evidence="1">
    <location>
        <begin position="65"/>
        <end position="75"/>
    </location>
</feature>
<gene>
    <name evidence="2" type="ORF">chiPu_0007474</name>
</gene>
<keyword evidence="3" id="KW-1185">Reference proteome</keyword>
<dbReference type="EMBL" id="BEZZ01000230">
    <property type="protein sequence ID" value="GCC29038.1"/>
    <property type="molecule type" value="Genomic_DNA"/>
</dbReference>
<accession>A0A401SF74</accession>
<evidence type="ECO:0000313" key="2">
    <source>
        <dbReference type="EMBL" id="GCC29038.1"/>
    </source>
</evidence>
<evidence type="ECO:0000256" key="1">
    <source>
        <dbReference type="SAM" id="MobiDB-lite"/>
    </source>
</evidence>
<evidence type="ECO:0000313" key="3">
    <source>
        <dbReference type="Proteomes" id="UP000287033"/>
    </source>
</evidence>
<comment type="caution">
    <text evidence="2">The sequence shown here is derived from an EMBL/GenBank/DDBJ whole genome shotgun (WGS) entry which is preliminary data.</text>
</comment>
<organism evidence="2 3">
    <name type="scientific">Chiloscyllium punctatum</name>
    <name type="common">Brownbanded bambooshark</name>
    <name type="synonym">Hemiscyllium punctatum</name>
    <dbReference type="NCBI Taxonomy" id="137246"/>
    <lineage>
        <taxon>Eukaryota</taxon>
        <taxon>Metazoa</taxon>
        <taxon>Chordata</taxon>
        <taxon>Craniata</taxon>
        <taxon>Vertebrata</taxon>
        <taxon>Chondrichthyes</taxon>
        <taxon>Elasmobranchii</taxon>
        <taxon>Galeomorphii</taxon>
        <taxon>Galeoidea</taxon>
        <taxon>Orectolobiformes</taxon>
        <taxon>Hemiscylliidae</taxon>
        <taxon>Chiloscyllium</taxon>
    </lineage>
</organism>
<dbReference type="Proteomes" id="UP000287033">
    <property type="component" value="Unassembled WGS sequence"/>
</dbReference>
<name>A0A401SF74_CHIPU</name>
<sequence length="109" mass="12574">MFKQTTPFPRRDPSPLRQWAMLFVYLVRRTDSASFNPVPVTRDCKPAPPQPPPARRPAQRLRKTTPPPTRRPAPPETRLTDTTPAQTRATNSRKTAQRLRRSAPPWQPR</sequence>
<feature type="compositionally biased region" description="Polar residues" evidence="1">
    <location>
        <begin position="81"/>
        <end position="94"/>
    </location>
</feature>
<proteinExistence type="predicted"/>
<dbReference type="AlphaFoldDB" id="A0A401SF74"/>